<keyword evidence="3" id="KW-1185">Reference proteome</keyword>
<proteinExistence type="predicted"/>
<dbReference type="Proteomes" id="UP001500353">
    <property type="component" value="Unassembled WGS sequence"/>
</dbReference>
<dbReference type="Gene3D" id="2.60.40.1260">
    <property type="entry name" value="Lamin Tail domain"/>
    <property type="match status" value="1"/>
</dbReference>
<gene>
    <name evidence="2" type="ORF">GCM10023210_30780</name>
</gene>
<accession>A0ABP9ML76</accession>
<evidence type="ECO:0000313" key="3">
    <source>
        <dbReference type="Proteomes" id="UP001500353"/>
    </source>
</evidence>
<dbReference type="EMBL" id="BAABHX010000005">
    <property type="protein sequence ID" value="GAA5096706.1"/>
    <property type="molecule type" value="Genomic_DNA"/>
</dbReference>
<dbReference type="SUPFAM" id="SSF74853">
    <property type="entry name" value="Lamin A/C globular tail domain"/>
    <property type="match status" value="1"/>
</dbReference>
<organism evidence="2 3">
    <name type="scientific">Chryseobacterium ginsengisoli</name>
    <dbReference type="NCBI Taxonomy" id="363853"/>
    <lineage>
        <taxon>Bacteria</taxon>
        <taxon>Pseudomonadati</taxon>
        <taxon>Bacteroidota</taxon>
        <taxon>Flavobacteriia</taxon>
        <taxon>Flavobacteriales</taxon>
        <taxon>Weeksellaceae</taxon>
        <taxon>Chryseobacterium group</taxon>
        <taxon>Chryseobacterium</taxon>
    </lineage>
</organism>
<feature type="domain" description="LTD" evidence="1">
    <location>
        <begin position="12"/>
        <end position="155"/>
    </location>
</feature>
<dbReference type="Pfam" id="PF00932">
    <property type="entry name" value="LTD"/>
    <property type="match status" value="1"/>
</dbReference>
<comment type="caution">
    <text evidence="2">The sequence shown here is derived from an EMBL/GenBank/DDBJ whole genome shotgun (WGS) entry which is preliminary data.</text>
</comment>
<reference evidence="3" key="1">
    <citation type="journal article" date="2019" name="Int. J. Syst. Evol. Microbiol.">
        <title>The Global Catalogue of Microorganisms (GCM) 10K type strain sequencing project: providing services to taxonomists for standard genome sequencing and annotation.</title>
        <authorList>
            <consortium name="The Broad Institute Genomics Platform"/>
            <consortium name="The Broad Institute Genome Sequencing Center for Infectious Disease"/>
            <person name="Wu L."/>
            <person name="Ma J."/>
        </authorList>
    </citation>
    <scope>NUCLEOTIDE SEQUENCE [LARGE SCALE GENOMIC DNA]</scope>
    <source>
        <strain evidence="3">JCM 18019</strain>
    </source>
</reference>
<name>A0ABP9ML76_9FLAO</name>
<sequence>MRKTFTLIVFFSFIIFNAQIVINEIYGGGGNSGSSLKNDYIILKNIGSETSSLNGATIQYASASGKFNQYHTLPNIVLNPGQSFLIQEGTSGGGATDLPTPDFIATDILNFDGSSNSSFGLQIATNSGKVALVNNSTQITDLKSSSIMDLVEYGTTENQLTNSESIPSLSSTTALRRTSDNLPNNNFILTTPNPINSTYGNPAIADVDYNYSKFNFIVNSFVKENNEVVFGGEVQDVKVYNEFGKVVLKSPTKTASGLNLIELPKGKYTVTGMINNSPVSQQIVKD</sequence>
<evidence type="ECO:0000313" key="2">
    <source>
        <dbReference type="EMBL" id="GAA5096706.1"/>
    </source>
</evidence>
<dbReference type="InterPro" id="IPR036415">
    <property type="entry name" value="Lamin_tail_dom_sf"/>
</dbReference>
<evidence type="ECO:0000259" key="1">
    <source>
        <dbReference type="PROSITE" id="PS51841"/>
    </source>
</evidence>
<dbReference type="PROSITE" id="PS51841">
    <property type="entry name" value="LTD"/>
    <property type="match status" value="1"/>
</dbReference>
<protein>
    <recommendedName>
        <fullName evidence="1">LTD domain-containing protein</fullName>
    </recommendedName>
</protein>
<dbReference type="InterPro" id="IPR001322">
    <property type="entry name" value="Lamin_tail_dom"/>
</dbReference>
<dbReference type="RefSeq" id="WP_345205940.1">
    <property type="nucleotide sequence ID" value="NZ_BAABHX010000005.1"/>
</dbReference>